<dbReference type="Proteomes" id="UP001154860">
    <property type="component" value="Unassembled WGS sequence"/>
</dbReference>
<keyword evidence="3" id="KW-1185">Reference proteome</keyword>
<dbReference type="EMBL" id="JAFHKJ010000011">
    <property type="protein sequence ID" value="MBN2974933.1"/>
    <property type="molecule type" value="Genomic_DNA"/>
</dbReference>
<protein>
    <recommendedName>
        <fullName evidence="1">DUF6602 domain-containing protein</fullName>
    </recommendedName>
</protein>
<reference evidence="2 3" key="1">
    <citation type="journal article" date="2021" name="Int. J. Syst. Evol. Microbiol.">
        <title>Pseudomonas lactucae sp. nov., a pathogen causing bacterial rot of lettuce in Japan.</title>
        <authorList>
            <person name="Sawada H."/>
            <person name="Fujikawa T."/>
            <person name="Satou M."/>
        </authorList>
    </citation>
    <scope>NUCLEOTIDE SEQUENCE [LARGE SCALE GENOMIC DNA]</scope>
    <source>
        <strain evidence="2 3">MAFF 301381</strain>
    </source>
</reference>
<reference evidence="2 3" key="2">
    <citation type="journal article" date="2023" name="Plant Pathol.">
        <title>Dismantling and reorganizing Pseudomonas marginalis sensu#lato.</title>
        <authorList>
            <person name="Sawada H."/>
            <person name="Fujikawa T."/>
            <person name="Satou M."/>
        </authorList>
    </citation>
    <scope>NUCLEOTIDE SEQUENCE [LARGE SCALE GENOMIC DNA]</scope>
    <source>
        <strain evidence="2 3">MAFF 301381</strain>
    </source>
</reference>
<feature type="domain" description="DUF6602" evidence="1">
    <location>
        <begin position="19"/>
        <end position="124"/>
    </location>
</feature>
<sequence>MLFSHMTAVEERILASSKISANSGHSLHKGTPREAFIKEFLEAHLPSTVAIGTGEIIDSSSTPNGSRNQFDIVIYRKSFPKLDLGGGISAFLVESVIATIEVKSTLDEQGLEQAIKAARNAKKLQPHVFKFIQIGYKLPAIVNFVVAYAGPARVETAYNWINNIHESLKITSPQVNFPERYDTPSPSIDGVFILKKGFLHFDNIPDSMTPSDLRASNPYSNWVLAESESGTLLYLFFLLSNLCIHSASFAINAEKYLSKIPQNGFKLLR</sequence>
<accession>A0A9X1C4R8</accession>
<gene>
    <name evidence="2" type="ORF">JWR99_02620</name>
</gene>
<dbReference type="RefSeq" id="WP_205489525.1">
    <property type="nucleotide sequence ID" value="NZ_JAFHKI010000028.1"/>
</dbReference>
<evidence type="ECO:0000313" key="3">
    <source>
        <dbReference type="Proteomes" id="UP001154860"/>
    </source>
</evidence>
<evidence type="ECO:0000313" key="2">
    <source>
        <dbReference type="EMBL" id="MBN2974933.1"/>
    </source>
</evidence>
<dbReference type="AlphaFoldDB" id="A0A9X1C4R8"/>
<comment type="caution">
    <text evidence="2">The sequence shown here is derived from an EMBL/GenBank/DDBJ whole genome shotgun (WGS) entry which is preliminary data.</text>
</comment>
<dbReference type="CDD" id="cd21173">
    <property type="entry name" value="NucC-like"/>
    <property type="match status" value="1"/>
</dbReference>
<evidence type="ECO:0000259" key="1">
    <source>
        <dbReference type="Pfam" id="PF20247"/>
    </source>
</evidence>
<name>A0A9X1C4R8_9PSED</name>
<organism evidence="2 3">
    <name type="scientific">Pseudomonas lactucae</name>
    <dbReference type="NCBI Taxonomy" id="2813360"/>
    <lineage>
        <taxon>Bacteria</taxon>
        <taxon>Pseudomonadati</taxon>
        <taxon>Pseudomonadota</taxon>
        <taxon>Gammaproteobacteria</taxon>
        <taxon>Pseudomonadales</taxon>
        <taxon>Pseudomonadaceae</taxon>
        <taxon>Pseudomonas</taxon>
    </lineage>
</organism>
<proteinExistence type="predicted"/>
<dbReference type="Pfam" id="PF20247">
    <property type="entry name" value="DUF6602"/>
    <property type="match status" value="1"/>
</dbReference>
<dbReference type="InterPro" id="IPR046537">
    <property type="entry name" value="DUF6602"/>
</dbReference>